<accession>A0AAD5T1Z8</accession>
<gene>
    <name evidence="3" type="ORF">HK100_011545</name>
</gene>
<evidence type="ECO:0000313" key="3">
    <source>
        <dbReference type="EMBL" id="KAJ3123609.1"/>
    </source>
</evidence>
<dbReference type="EMBL" id="JADGJH010000726">
    <property type="protein sequence ID" value="KAJ3123609.1"/>
    <property type="molecule type" value="Genomic_DNA"/>
</dbReference>
<evidence type="ECO:0000313" key="4">
    <source>
        <dbReference type="Proteomes" id="UP001211907"/>
    </source>
</evidence>
<dbReference type="InterPro" id="IPR029063">
    <property type="entry name" value="SAM-dependent_MTases_sf"/>
</dbReference>
<feature type="domain" description="Methyltransferase" evidence="2">
    <location>
        <begin position="113"/>
        <end position="213"/>
    </location>
</feature>
<dbReference type="SUPFAM" id="SSF53335">
    <property type="entry name" value="S-adenosyl-L-methionine-dependent methyltransferases"/>
    <property type="match status" value="1"/>
</dbReference>
<evidence type="ECO:0000256" key="1">
    <source>
        <dbReference type="SAM" id="MobiDB-lite"/>
    </source>
</evidence>
<proteinExistence type="predicted"/>
<evidence type="ECO:0000259" key="2">
    <source>
        <dbReference type="Pfam" id="PF13649"/>
    </source>
</evidence>
<sequence>MGPHTSRTIKPNELRKPIVTTTSIIKKESKLEPTSPESAESADDQPVQLITNISDVDFTREYHGVEGSEYFLPSDVDEQDRLELQHYLLRHLFKGDIVRKDIKESLAKPGSKILDVGCANGWWLDSVSKVYTSAEFYGVEHRQQQQDLAESVIEKAKKLFPTAVFTVGNVVTGLPFEDNTFDVVHQRFLCLGLPTHDFPVAIRELMRITKPGGWIELVELDITGYRHGPIAKKLQEAFNAVLAPRKLDLLAGTNLVNYVAIASKKQKPRVH</sequence>
<comment type="caution">
    <text evidence="3">The sequence shown here is derived from an EMBL/GenBank/DDBJ whole genome shotgun (WGS) entry which is preliminary data.</text>
</comment>
<feature type="non-terminal residue" evidence="3">
    <location>
        <position position="271"/>
    </location>
</feature>
<protein>
    <recommendedName>
        <fullName evidence="2">Methyltransferase domain-containing protein</fullName>
    </recommendedName>
</protein>
<dbReference type="Gene3D" id="3.40.50.150">
    <property type="entry name" value="Vaccinia Virus protein VP39"/>
    <property type="match status" value="1"/>
</dbReference>
<dbReference type="Pfam" id="PF13649">
    <property type="entry name" value="Methyltransf_25"/>
    <property type="match status" value="1"/>
</dbReference>
<dbReference type="CDD" id="cd02440">
    <property type="entry name" value="AdoMet_MTases"/>
    <property type="match status" value="1"/>
</dbReference>
<dbReference type="AlphaFoldDB" id="A0AAD5T1Z8"/>
<organism evidence="3 4">
    <name type="scientific">Physocladia obscura</name>
    <dbReference type="NCBI Taxonomy" id="109957"/>
    <lineage>
        <taxon>Eukaryota</taxon>
        <taxon>Fungi</taxon>
        <taxon>Fungi incertae sedis</taxon>
        <taxon>Chytridiomycota</taxon>
        <taxon>Chytridiomycota incertae sedis</taxon>
        <taxon>Chytridiomycetes</taxon>
        <taxon>Chytridiales</taxon>
        <taxon>Chytriomycetaceae</taxon>
        <taxon>Physocladia</taxon>
    </lineage>
</organism>
<reference evidence="3" key="1">
    <citation type="submission" date="2020-05" db="EMBL/GenBank/DDBJ databases">
        <title>Phylogenomic resolution of chytrid fungi.</title>
        <authorList>
            <person name="Stajich J.E."/>
            <person name="Amses K."/>
            <person name="Simmons R."/>
            <person name="Seto K."/>
            <person name="Myers J."/>
            <person name="Bonds A."/>
            <person name="Quandt C.A."/>
            <person name="Barry K."/>
            <person name="Liu P."/>
            <person name="Grigoriev I."/>
            <person name="Longcore J.E."/>
            <person name="James T.Y."/>
        </authorList>
    </citation>
    <scope>NUCLEOTIDE SEQUENCE</scope>
    <source>
        <strain evidence="3">JEL0513</strain>
    </source>
</reference>
<name>A0AAD5T1Z8_9FUNG</name>
<dbReference type="InterPro" id="IPR041698">
    <property type="entry name" value="Methyltransf_25"/>
</dbReference>
<dbReference type="PANTHER" id="PTHR43591">
    <property type="entry name" value="METHYLTRANSFERASE"/>
    <property type="match status" value="1"/>
</dbReference>
<dbReference type="Proteomes" id="UP001211907">
    <property type="component" value="Unassembled WGS sequence"/>
</dbReference>
<feature type="region of interest" description="Disordered" evidence="1">
    <location>
        <begin position="25"/>
        <end position="46"/>
    </location>
</feature>
<keyword evidence="4" id="KW-1185">Reference proteome</keyword>